<keyword evidence="7" id="KW-1185">Reference proteome</keyword>
<dbReference type="STRING" id="479434.Sthe_0973"/>
<dbReference type="SUPFAM" id="SSF53850">
    <property type="entry name" value="Periplasmic binding protein-like II"/>
    <property type="match status" value="1"/>
</dbReference>
<dbReference type="eggNOG" id="COG0747">
    <property type="taxonomic scope" value="Bacteria"/>
</dbReference>
<dbReference type="Proteomes" id="UP000002027">
    <property type="component" value="Chromosome 1"/>
</dbReference>
<keyword evidence="3" id="KW-0732">Signal</keyword>
<feature type="domain" description="Solute-binding protein family 5" evidence="5">
    <location>
        <begin position="124"/>
        <end position="467"/>
    </location>
</feature>
<evidence type="ECO:0000313" key="7">
    <source>
        <dbReference type="Proteomes" id="UP000002027"/>
    </source>
</evidence>
<evidence type="ECO:0000256" key="3">
    <source>
        <dbReference type="ARBA" id="ARBA00022729"/>
    </source>
</evidence>
<dbReference type="PANTHER" id="PTHR30290:SF9">
    <property type="entry name" value="OLIGOPEPTIDE-BINDING PROTEIN APPA"/>
    <property type="match status" value="1"/>
</dbReference>
<proteinExistence type="inferred from homology"/>
<dbReference type="Gene3D" id="3.40.190.10">
    <property type="entry name" value="Periplasmic binding protein-like II"/>
    <property type="match status" value="1"/>
</dbReference>
<dbReference type="HOGENOM" id="CLU_017028_7_0_0"/>
<feature type="compositionally biased region" description="Gly residues" evidence="4">
    <location>
        <begin position="43"/>
        <end position="53"/>
    </location>
</feature>
<name>D1C2E2_SPHTD</name>
<dbReference type="Pfam" id="PF00496">
    <property type="entry name" value="SBP_bac_5"/>
    <property type="match status" value="1"/>
</dbReference>
<dbReference type="InParanoid" id="D1C2E2"/>
<dbReference type="InterPro" id="IPR039424">
    <property type="entry name" value="SBP_5"/>
</dbReference>
<dbReference type="Gene3D" id="3.90.76.10">
    <property type="entry name" value="Dipeptide-binding Protein, Domain 1"/>
    <property type="match status" value="1"/>
</dbReference>
<feature type="compositionally biased region" description="Low complexity" evidence="4">
    <location>
        <begin position="54"/>
        <end position="77"/>
    </location>
</feature>
<evidence type="ECO:0000256" key="2">
    <source>
        <dbReference type="ARBA" id="ARBA00022448"/>
    </source>
</evidence>
<keyword evidence="2" id="KW-0813">Transport</keyword>
<dbReference type="OrthoDB" id="9796817at2"/>
<dbReference type="EMBL" id="CP001823">
    <property type="protein sequence ID" value="ACZ38409.1"/>
    <property type="molecule type" value="Genomic_DNA"/>
</dbReference>
<dbReference type="KEGG" id="sti:Sthe_0973"/>
<reference evidence="6 7" key="2">
    <citation type="journal article" date="2010" name="Stand. Genomic Sci.">
        <title>Complete genome sequence of Desulfohalobium retbaense type strain (HR(100)).</title>
        <authorList>
            <person name="Spring S."/>
            <person name="Nolan M."/>
            <person name="Lapidus A."/>
            <person name="Glavina Del Rio T."/>
            <person name="Copeland A."/>
            <person name="Tice H."/>
            <person name="Cheng J.F."/>
            <person name="Lucas S."/>
            <person name="Land M."/>
            <person name="Chen F."/>
            <person name="Bruce D."/>
            <person name="Goodwin L."/>
            <person name="Pitluck S."/>
            <person name="Ivanova N."/>
            <person name="Mavromatis K."/>
            <person name="Mikhailova N."/>
            <person name="Pati A."/>
            <person name="Chen A."/>
            <person name="Palaniappan K."/>
            <person name="Hauser L."/>
            <person name="Chang Y.J."/>
            <person name="Jeffries C.D."/>
            <person name="Munk C."/>
            <person name="Kiss H."/>
            <person name="Chain P."/>
            <person name="Han C."/>
            <person name="Brettin T."/>
            <person name="Detter J.C."/>
            <person name="Schuler E."/>
            <person name="Goker M."/>
            <person name="Rohde M."/>
            <person name="Bristow J."/>
            <person name="Eisen J.A."/>
            <person name="Markowitz V."/>
            <person name="Hugenholtz P."/>
            <person name="Kyrpides N.C."/>
            <person name="Klenk H.P."/>
        </authorList>
    </citation>
    <scope>NUCLEOTIDE SEQUENCE [LARGE SCALE GENOMIC DNA]</scope>
    <source>
        <strain evidence="7">ATCC 49802 / DSM 20745 / S 6022</strain>
    </source>
</reference>
<feature type="region of interest" description="Disordered" evidence="4">
    <location>
        <begin position="39"/>
        <end position="79"/>
    </location>
</feature>
<sequence>MERGTPIAGAETLWSRRDFVRMGAMLTVGASAASLLAACGGDSTSGGSSGDDSGGSASQTPATSESTPASSSESSSSGEGVVLNVAVVEEPPSLEPHNLTAAAAGLIGNVVMPGLVWWDYDLGVSPQIAEKWETSADGTEWTFTLRDGVTFHNGKPCTAGEILRNFEHIKDPNSGSMLTPDFEDVEVFAPDDKTVVFTLTESFAPFLAILSHRVAMTDMDAYDGTKPIGTGPFKIVEWQRGSQIILERHEGYWEEGLPKADRVNWKFMPDSDVRLTALRAGEVDITTSVPTQIIDQIKESGEFVVDPIPGVGEYYLAFNCAEGPFADVRMRKAVAHAIDKEAILEVALWGHGTITNVSFPPTSPWFVEIPDYEQDKDKARALVEEAGYGGGLELDMPIPNWSPSAEVAEIVQADLADIGIDVRLVEIEWATYWPEIYLKSDFYITYMGYSARIDPDQIFYPRFHSKGVHNATRYSNPRVDELIEQGRREIEEAKRKEIYAEVQRILVDELPWLWLYLPDITNGWAKNVVGFRQHPGDLLFLTEATKQ</sequence>
<dbReference type="InterPro" id="IPR030678">
    <property type="entry name" value="Peptide/Ni-bd"/>
</dbReference>
<accession>D1C2E2</accession>
<comment type="similarity">
    <text evidence="1">Belongs to the bacterial solute-binding protein 5 family.</text>
</comment>
<dbReference type="GO" id="GO:0015833">
    <property type="term" value="P:peptide transport"/>
    <property type="evidence" value="ECO:0007669"/>
    <property type="project" value="TreeGrafter"/>
</dbReference>
<dbReference type="AlphaFoldDB" id="D1C2E2"/>
<organism evidence="6 7">
    <name type="scientific">Sphaerobacter thermophilus (strain ATCC 49802 / DSM 20745 / KCCM 41009 / NCIMB 13125 / S 6022)</name>
    <dbReference type="NCBI Taxonomy" id="479434"/>
    <lineage>
        <taxon>Bacteria</taxon>
        <taxon>Pseudomonadati</taxon>
        <taxon>Thermomicrobiota</taxon>
        <taxon>Thermomicrobia</taxon>
        <taxon>Sphaerobacterales</taxon>
        <taxon>Sphaerobacterineae</taxon>
        <taxon>Sphaerobacteraceae</taxon>
        <taxon>Sphaerobacter</taxon>
    </lineage>
</organism>
<dbReference type="GO" id="GO:1904680">
    <property type="term" value="F:peptide transmembrane transporter activity"/>
    <property type="evidence" value="ECO:0007669"/>
    <property type="project" value="TreeGrafter"/>
</dbReference>
<dbReference type="GO" id="GO:0030288">
    <property type="term" value="C:outer membrane-bounded periplasmic space"/>
    <property type="evidence" value="ECO:0007669"/>
    <property type="project" value="UniProtKB-ARBA"/>
</dbReference>
<dbReference type="Gene3D" id="3.10.105.10">
    <property type="entry name" value="Dipeptide-binding Protein, Domain 3"/>
    <property type="match status" value="1"/>
</dbReference>
<reference evidence="7" key="1">
    <citation type="submission" date="2009-11" db="EMBL/GenBank/DDBJ databases">
        <title>The complete chromosome 1 of Sphaerobacter thermophilus DSM 20745.</title>
        <authorList>
            <person name="Lucas S."/>
            <person name="Copeland A."/>
            <person name="Lapidus A."/>
            <person name="Glavina del Rio T."/>
            <person name="Dalin E."/>
            <person name="Tice H."/>
            <person name="Bruce D."/>
            <person name="Goodwin L."/>
            <person name="Pitluck S."/>
            <person name="Kyrpides N."/>
            <person name="Mavromatis K."/>
            <person name="Ivanova N."/>
            <person name="Mikhailova N."/>
            <person name="LaButti K.M."/>
            <person name="Clum A."/>
            <person name="Sun H.I."/>
            <person name="Brettin T."/>
            <person name="Detter J.C."/>
            <person name="Han C."/>
            <person name="Larimer F."/>
            <person name="Land M."/>
            <person name="Hauser L."/>
            <person name="Markowitz V."/>
            <person name="Cheng J.F."/>
            <person name="Hugenholtz P."/>
            <person name="Woyke T."/>
            <person name="Wu D."/>
            <person name="Steenblock K."/>
            <person name="Schneider S."/>
            <person name="Pukall R."/>
            <person name="Goeker M."/>
            <person name="Klenk H.P."/>
            <person name="Eisen J.A."/>
        </authorList>
    </citation>
    <scope>NUCLEOTIDE SEQUENCE [LARGE SCALE GENOMIC DNA]</scope>
    <source>
        <strain evidence="7">ATCC 49802 / DSM 20745 / S 6022</strain>
    </source>
</reference>
<evidence type="ECO:0000256" key="4">
    <source>
        <dbReference type="SAM" id="MobiDB-lite"/>
    </source>
</evidence>
<protein>
    <submittedName>
        <fullName evidence="6">Extracellular solute-binding protein family 5</fullName>
    </submittedName>
</protein>
<dbReference type="PANTHER" id="PTHR30290">
    <property type="entry name" value="PERIPLASMIC BINDING COMPONENT OF ABC TRANSPORTER"/>
    <property type="match status" value="1"/>
</dbReference>
<evidence type="ECO:0000313" key="6">
    <source>
        <dbReference type="EMBL" id="ACZ38409.1"/>
    </source>
</evidence>
<dbReference type="PIRSF" id="PIRSF002741">
    <property type="entry name" value="MppA"/>
    <property type="match status" value="1"/>
</dbReference>
<evidence type="ECO:0000259" key="5">
    <source>
        <dbReference type="Pfam" id="PF00496"/>
    </source>
</evidence>
<gene>
    <name evidence="6" type="ordered locus">Sthe_0973</name>
</gene>
<dbReference type="InterPro" id="IPR000914">
    <property type="entry name" value="SBP_5_dom"/>
</dbReference>
<dbReference type="GO" id="GO:0043190">
    <property type="term" value="C:ATP-binding cassette (ABC) transporter complex"/>
    <property type="evidence" value="ECO:0007669"/>
    <property type="project" value="InterPro"/>
</dbReference>
<evidence type="ECO:0000256" key="1">
    <source>
        <dbReference type="ARBA" id="ARBA00005695"/>
    </source>
</evidence>